<dbReference type="InterPro" id="IPR007379">
    <property type="entry name" value="Tim44-like_dom"/>
</dbReference>
<feature type="domain" description="Tim44-like" evidence="1">
    <location>
        <begin position="95"/>
        <end position="158"/>
    </location>
</feature>
<dbReference type="Gene3D" id="3.10.450.240">
    <property type="match status" value="1"/>
</dbReference>
<dbReference type="Pfam" id="PF04280">
    <property type="entry name" value="Tim44"/>
    <property type="match status" value="1"/>
</dbReference>
<organism evidence="2">
    <name type="scientific">Oppiella nova</name>
    <dbReference type="NCBI Taxonomy" id="334625"/>
    <lineage>
        <taxon>Eukaryota</taxon>
        <taxon>Metazoa</taxon>
        <taxon>Ecdysozoa</taxon>
        <taxon>Arthropoda</taxon>
        <taxon>Chelicerata</taxon>
        <taxon>Arachnida</taxon>
        <taxon>Acari</taxon>
        <taxon>Acariformes</taxon>
        <taxon>Sarcoptiformes</taxon>
        <taxon>Oribatida</taxon>
        <taxon>Brachypylina</taxon>
        <taxon>Oppioidea</taxon>
        <taxon>Oppiidae</taxon>
        <taxon>Oppiella</taxon>
    </lineage>
</organism>
<dbReference type="PANTHER" id="PTHR13333">
    <property type="entry name" value="M-AAA PROTEASE-INTERACTING PROTEIN 1, MITOCHONDRIAL"/>
    <property type="match status" value="1"/>
</dbReference>
<dbReference type="EMBL" id="CAJPVJ010004210">
    <property type="protein sequence ID" value="CAG2168402.1"/>
    <property type="molecule type" value="Genomic_DNA"/>
</dbReference>
<dbReference type="GO" id="GO:0005743">
    <property type="term" value="C:mitochondrial inner membrane"/>
    <property type="evidence" value="ECO:0007669"/>
    <property type="project" value="TreeGrafter"/>
</dbReference>
<proteinExistence type="predicted"/>
<gene>
    <name evidence="2" type="ORF">ONB1V03_LOCUS7892</name>
</gene>
<dbReference type="EMBL" id="OC919035">
    <property type="protein sequence ID" value="CAD7650600.1"/>
    <property type="molecule type" value="Genomic_DNA"/>
</dbReference>
<sequence>MYSLSHRFCKLSKFGLNCVKNSAYYIHKTHKLWPQAMIDCRPMRQLSTDNEKSNEESFVYEIPPLMRFTPKGMPNVLYALKNRLIVYLYLKPFLDKDFDLKSFLLGAKQALSSISSNLANDNIHGIQDMLTEEAYEEVSKNFREYSSQQKRLLKVDTEDVLFCFPYNIQIERQSSDAAVVRILVVFDCIPGFQDIIHNEMANKNLRLFDINKYLENKICCNYEFIRHYMKGRQSEWIVSKLLHIKDRDLLRMHEINIDDSIRGFGRSERTVK</sequence>
<reference evidence="2" key="1">
    <citation type="submission" date="2020-11" db="EMBL/GenBank/DDBJ databases">
        <authorList>
            <person name="Tran Van P."/>
        </authorList>
    </citation>
    <scope>NUCLEOTIDE SEQUENCE</scope>
</reference>
<dbReference type="AlphaFoldDB" id="A0A7R9LZ52"/>
<evidence type="ECO:0000313" key="3">
    <source>
        <dbReference type="Proteomes" id="UP000728032"/>
    </source>
</evidence>
<keyword evidence="3" id="KW-1185">Reference proteome</keyword>
<name>A0A7R9LZ52_9ACAR</name>
<dbReference type="PANTHER" id="PTHR13333:SF5">
    <property type="entry name" value="M-AAA PROTEASE-INTERACTING PROTEIN 1, MITOCHONDRIAL"/>
    <property type="match status" value="1"/>
</dbReference>
<protein>
    <recommendedName>
        <fullName evidence="1">Tim44-like domain-containing protein</fullName>
    </recommendedName>
</protein>
<dbReference type="GO" id="GO:0032979">
    <property type="term" value="P:protein insertion into mitochondrial inner membrane from matrix"/>
    <property type="evidence" value="ECO:0007669"/>
    <property type="project" value="TreeGrafter"/>
</dbReference>
<dbReference type="GO" id="GO:0043022">
    <property type="term" value="F:ribosome binding"/>
    <property type="evidence" value="ECO:0007669"/>
    <property type="project" value="TreeGrafter"/>
</dbReference>
<dbReference type="OrthoDB" id="7249367at2759"/>
<accession>A0A7R9LZ52</accession>
<evidence type="ECO:0000313" key="2">
    <source>
        <dbReference type="EMBL" id="CAD7650600.1"/>
    </source>
</evidence>
<evidence type="ECO:0000259" key="1">
    <source>
        <dbReference type="Pfam" id="PF04280"/>
    </source>
</evidence>
<dbReference type="Proteomes" id="UP000728032">
    <property type="component" value="Unassembled WGS sequence"/>
</dbReference>